<dbReference type="PANTHER" id="PTHR16201">
    <property type="entry name" value="SEVEN TRANSMEMBRANE PROTEIN 1-RELATED"/>
    <property type="match status" value="1"/>
</dbReference>
<keyword evidence="2 5" id="KW-0812">Transmembrane</keyword>
<keyword evidence="3 5" id="KW-1133">Transmembrane helix</keyword>
<dbReference type="FunFam" id="1.20.1280.290:FF:000009">
    <property type="entry name" value="PQ loop repeat family protein"/>
    <property type="match status" value="1"/>
</dbReference>
<evidence type="ECO:0000256" key="5">
    <source>
        <dbReference type="SAM" id="Phobius"/>
    </source>
</evidence>
<protein>
    <submittedName>
        <fullName evidence="6">Lysosomal amino acid transporter 1</fullName>
    </submittedName>
</protein>
<name>A0A830BT37_9LAMI</name>
<evidence type="ECO:0000256" key="4">
    <source>
        <dbReference type="ARBA" id="ARBA00023136"/>
    </source>
</evidence>
<accession>A0A830BT37</accession>
<gene>
    <name evidence="6" type="ORF">PHJA_000668800</name>
</gene>
<proteinExistence type="predicted"/>
<dbReference type="Proteomes" id="UP000653305">
    <property type="component" value="Unassembled WGS sequence"/>
</dbReference>
<dbReference type="Gene3D" id="1.20.1280.290">
    <property type="match status" value="1"/>
</dbReference>
<organism evidence="6 7">
    <name type="scientific">Phtheirospermum japonicum</name>
    <dbReference type="NCBI Taxonomy" id="374723"/>
    <lineage>
        <taxon>Eukaryota</taxon>
        <taxon>Viridiplantae</taxon>
        <taxon>Streptophyta</taxon>
        <taxon>Embryophyta</taxon>
        <taxon>Tracheophyta</taxon>
        <taxon>Spermatophyta</taxon>
        <taxon>Magnoliopsida</taxon>
        <taxon>eudicotyledons</taxon>
        <taxon>Gunneridae</taxon>
        <taxon>Pentapetalae</taxon>
        <taxon>asterids</taxon>
        <taxon>lamiids</taxon>
        <taxon>Lamiales</taxon>
        <taxon>Orobanchaceae</taxon>
        <taxon>Orobanchaceae incertae sedis</taxon>
        <taxon>Phtheirospermum</taxon>
    </lineage>
</organism>
<reference evidence="6" key="1">
    <citation type="submission" date="2020-07" db="EMBL/GenBank/DDBJ databases">
        <title>Ethylene signaling mediates host invasion by parasitic plants.</title>
        <authorList>
            <person name="Yoshida S."/>
        </authorList>
    </citation>
    <scope>NUCLEOTIDE SEQUENCE</scope>
    <source>
        <strain evidence="6">Okayama</strain>
    </source>
</reference>
<dbReference type="OrthoDB" id="8048523at2759"/>
<evidence type="ECO:0000256" key="3">
    <source>
        <dbReference type="ARBA" id="ARBA00022989"/>
    </source>
</evidence>
<evidence type="ECO:0000256" key="2">
    <source>
        <dbReference type="ARBA" id="ARBA00022692"/>
    </source>
</evidence>
<keyword evidence="4 5" id="KW-0472">Membrane</keyword>
<comment type="subcellular location">
    <subcellularLocation>
        <location evidence="1">Membrane</location>
        <topology evidence="1">Multi-pass membrane protein</topology>
    </subcellularLocation>
</comment>
<evidence type="ECO:0000256" key="1">
    <source>
        <dbReference type="ARBA" id="ARBA00004141"/>
    </source>
</evidence>
<evidence type="ECO:0000313" key="6">
    <source>
        <dbReference type="EMBL" id="GFP85251.1"/>
    </source>
</evidence>
<dbReference type="PANTHER" id="PTHR16201:SF44">
    <property type="entry name" value="SEVEN TRANSMEMBRANE PROTEIN 1"/>
    <property type="match status" value="1"/>
</dbReference>
<feature type="transmembrane region" description="Helical" evidence="5">
    <location>
        <begin position="42"/>
        <end position="64"/>
    </location>
</feature>
<dbReference type="AlphaFoldDB" id="A0A830BT37"/>
<dbReference type="Pfam" id="PF04193">
    <property type="entry name" value="PQ-loop"/>
    <property type="match status" value="1"/>
</dbReference>
<feature type="transmembrane region" description="Helical" evidence="5">
    <location>
        <begin position="12"/>
        <end position="30"/>
    </location>
</feature>
<keyword evidence="7" id="KW-1185">Reference proteome</keyword>
<dbReference type="GO" id="GO:0015174">
    <property type="term" value="F:basic amino acid transmembrane transporter activity"/>
    <property type="evidence" value="ECO:0007669"/>
    <property type="project" value="UniProtKB-ARBA"/>
</dbReference>
<comment type="caution">
    <text evidence="6">The sequence shown here is derived from an EMBL/GenBank/DDBJ whole genome shotgun (WGS) entry which is preliminary data.</text>
</comment>
<evidence type="ECO:0000313" key="7">
    <source>
        <dbReference type="Proteomes" id="UP000653305"/>
    </source>
</evidence>
<dbReference type="InterPro" id="IPR006603">
    <property type="entry name" value="PQ-loop_rpt"/>
</dbReference>
<sequence>MTNYKSKYAEGLSILFLTMWIVGDLFNLFGCILEPAALPTQYYMAVLFLITTILLFSQAVYYGHIYPRLKSNRRQEAEAVERRTEQSYGVDSEKVNNIERRGVAPSSPIAVESISPDRYEELFFMSARSLSVSHTPSARSFLASRSPTSDVEWHFLKEPLLGEVSRSTKSAPPPKVKNYALCGFINDILFLGSCNQQLVKSPKMGIVLRVGDGFLRQRL</sequence>
<dbReference type="EMBL" id="BMAC01000102">
    <property type="protein sequence ID" value="GFP85251.1"/>
    <property type="molecule type" value="Genomic_DNA"/>
</dbReference>
<dbReference type="InterPro" id="IPR051415">
    <property type="entry name" value="LAAT-1"/>
</dbReference>
<dbReference type="GO" id="GO:0098852">
    <property type="term" value="C:lytic vacuole membrane"/>
    <property type="evidence" value="ECO:0007669"/>
    <property type="project" value="UniProtKB-ARBA"/>
</dbReference>